<dbReference type="SUPFAM" id="SSF54211">
    <property type="entry name" value="Ribosomal protein S5 domain 2-like"/>
    <property type="match status" value="1"/>
</dbReference>
<feature type="region of interest" description="Disordered" evidence="8">
    <location>
        <begin position="219"/>
        <end position="241"/>
    </location>
</feature>
<dbReference type="AlphaFoldDB" id="A0A4R6RCQ1"/>
<evidence type="ECO:0000256" key="1">
    <source>
        <dbReference type="ARBA" id="ARBA00017473"/>
    </source>
</evidence>
<dbReference type="RefSeq" id="WP_133608652.1">
    <property type="nucleotide sequence ID" value="NZ_SNXW01000004.1"/>
</dbReference>
<keyword evidence="5 7" id="KW-0067">ATP-binding</keyword>
<dbReference type="GO" id="GO:0050515">
    <property type="term" value="F:4-(cytidine 5'-diphospho)-2-C-methyl-D-erythritol kinase activity"/>
    <property type="evidence" value="ECO:0007669"/>
    <property type="project" value="UniProtKB-UniRule"/>
</dbReference>
<evidence type="ECO:0000256" key="4">
    <source>
        <dbReference type="ARBA" id="ARBA00022777"/>
    </source>
</evidence>
<dbReference type="Gene3D" id="3.30.70.890">
    <property type="entry name" value="GHMP kinase, C-terminal domain"/>
    <property type="match status" value="1"/>
</dbReference>
<organism evidence="10 11">
    <name type="scientific">Aquabacterium commune</name>
    <dbReference type="NCBI Taxonomy" id="70586"/>
    <lineage>
        <taxon>Bacteria</taxon>
        <taxon>Pseudomonadati</taxon>
        <taxon>Pseudomonadota</taxon>
        <taxon>Betaproteobacteria</taxon>
        <taxon>Burkholderiales</taxon>
        <taxon>Aquabacterium</taxon>
    </lineage>
</organism>
<dbReference type="UniPathway" id="UPA00056">
    <property type="reaction ID" value="UER00094"/>
</dbReference>
<dbReference type="EMBL" id="SNXW01000004">
    <property type="protein sequence ID" value="TDP83854.1"/>
    <property type="molecule type" value="Genomic_DNA"/>
</dbReference>
<feature type="binding site" evidence="7">
    <location>
        <begin position="94"/>
        <end position="104"/>
    </location>
    <ligand>
        <name>ATP</name>
        <dbReference type="ChEBI" id="CHEBI:30616"/>
    </ligand>
</feature>
<dbReference type="Proteomes" id="UP000294593">
    <property type="component" value="Unassembled WGS sequence"/>
</dbReference>
<keyword evidence="6 7" id="KW-0414">Isoprene biosynthesis</keyword>
<keyword evidence="11" id="KW-1185">Reference proteome</keyword>
<dbReference type="OrthoDB" id="9809438at2"/>
<evidence type="ECO:0000256" key="2">
    <source>
        <dbReference type="ARBA" id="ARBA00022679"/>
    </source>
</evidence>
<sequence length="320" mass="34147">MPSLHHLPAPAKLNLFLHVTGRRPDGYHLLQSVFVLLDWHDTLHIDTRADGQLLRHDLHVALPPDDLCLRAARLLQRESGTALGCDIRIHKAVPWGAGLGGGSSDAATVLLALNHLWGLHWPGERLEALALQLGADVPFFVRGLPAWVEGVGEQITPIALPPEVLHTPLALLKPPAAIPTAAIFGSPLLKRDTPRATVAAFLAAPMRFGHNDLQVPAQAWRAPTSSDEDAATPDTQASDGRGVTHALGVMQARFGNSRMTGSGSTVFAWVDGNTPLDNTLSADDVTALAEAGPHGVHWVGRVCRVLPQHPLLDLAPRTAA</sequence>
<evidence type="ECO:0000256" key="8">
    <source>
        <dbReference type="SAM" id="MobiDB-lite"/>
    </source>
</evidence>
<keyword evidence="3 7" id="KW-0547">Nucleotide-binding</keyword>
<dbReference type="InterPro" id="IPR006204">
    <property type="entry name" value="GHMP_kinase_N_dom"/>
</dbReference>
<dbReference type="GO" id="GO:0016114">
    <property type="term" value="P:terpenoid biosynthetic process"/>
    <property type="evidence" value="ECO:0007669"/>
    <property type="project" value="UniProtKB-UniRule"/>
</dbReference>
<reference evidence="10 11" key="1">
    <citation type="submission" date="2019-03" db="EMBL/GenBank/DDBJ databases">
        <title>Genomic Encyclopedia of Type Strains, Phase IV (KMG-IV): sequencing the most valuable type-strain genomes for metagenomic binning, comparative biology and taxonomic classification.</title>
        <authorList>
            <person name="Goeker M."/>
        </authorList>
    </citation>
    <scope>NUCLEOTIDE SEQUENCE [LARGE SCALE GENOMIC DNA]</scope>
    <source>
        <strain evidence="10 11">DSM 11901</strain>
    </source>
</reference>
<dbReference type="Pfam" id="PF00288">
    <property type="entry name" value="GHMP_kinases_N"/>
    <property type="match status" value="1"/>
</dbReference>
<protein>
    <recommendedName>
        <fullName evidence="1 7">4-diphosphocytidyl-2-C-methyl-D-erythritol kinase</fullName>
        <shortName evidence="7">CMK</shortName>
        <ecNumber evidence="7">2.7.1.148</ecNumber>
    </recommendedName>
    <alternativeName>
        <fullName evidence="7">4-(cytidine-5'-diphospho)-2-C-methyl-D-erythritol kinase</fullName>
    </alternativeName>
</protein>
<name>A0A4R6RCQ1_9BURK</name>
<dbReference type="Gene3D" id="3.30.230.10">
    <property type="match status" value="1"/>
</dbReference>
<keyword evidence="2 7" id="KW-0808">Transferase</keyword>
<dbReference type="InterPro" id="IPR020568">
    <property type="entry name" value="Ribosomal_Su5_D2-typ_SF"/>
</dbReference>
<feature type="domain" description="GHMP kinase N-terminal" evidence="9">
    <location>
        <begin position="67"/>
        <end position="143"/>
    </location>
</feature>
<evidence type="ECO:0000256" key="5">
    <source>
        <dbReference type="ARBA" id="ARBA00022840"/>
    </source>
</evidence>
<gene>
    <name evidence="7" type="primary">ispE</name>
    <name evidence="10" type="ORF">EV672_104236</name>
</gene>
<dbReference type="PANTHER" id="PTHR43527">
    <property type="entry name" value="4-DIPHOSPHOCYTIDYL-2-C-METHYL-D-ERYTHRITOL KINASE, CHLOROPLASTIC"/>
    <property type="match status" value="1"/>
</dbReference>
<dbReference type="SUPFAM" id="SSF55060">
    <property type="entry name" value="GHMP Kinase, C-terminal domain"/>
    <property type="match status" value="2"/>
</dbReference>
<dbReference type="NCBIfam" id="TIGR00154">
    <property type="entry name" value="ispE"/>
    <property type="match status" value="1"/>
</dbReference>
<keyword evidence="4 7" id="KW-0418">Kinase</keyword>
<proteinExistence type="inferred from homology"/>
<dbReference type="GO" id="GO:0005524">
    <property type="term" value="F:ATP binding"/>
    <property type="evidence" value="ECO:0007669"/>
    <property type="project" value="UniProtKB-UniRule"/>
</dbReference>
<dbReference type="GO" id="GO:0019288">
    <property type="term" value="P:isopentenyl diphosphate biosynthetic process, methylerythritol 4-phosphate pathway"/>
    <property type="evidence" value="ECO:0007669"/>
    <property type="project" value="UniProtKB-UniRule"/>
</dbReference>
<dbReference type="HAMAP" id="MF_00061">
    <property type="entry name" value="IspE"/>
    <property type="match status" value="1"/>
</dbReference>
<accession>A0A4R6RCQ1</accession>
<comment type="similarity">
    <text evidence="7">Belongs to the GHMP kinase family. IspE subfamily.</text>
</comment>
<evidence type="ECO:0000313" key="10">
    <source>
        <dbReference type="EMBL" id="TDP83854.1"/>
    </source>
</evidence>
<dbReference type="InterPro" id="IPR014721">
    <property type="entry name" value="Ribsml_uS5_D2-typ_fold_subgr"/>
</dbReference>
<feature type="active site" evidence="7">
    <location>
        <position position="12"/>
    </location>
</feature>
<comment type="pathway">
    <text evidence="7">Isoprenoid biosynthesis; isopentenyl diphosphate biosynthesis via DXP pathway; isopentenyl diphosphate from 1-deoxy-D-xylulose 5-phosphate: step 3/6.</text>
</comment>
<comment type="catalytic activity">
    <reaction evidence="7">
        <text>4-CDP-2-C-methyl-D-erythritol + ATP = 4-CDP-2-C-methyl-D-erythritol 2-phosphate + ADP + H(+)</text>
        <dbReference type="Rhea" id="RHEA:18437"/>
        <dbReference type="ChEBI" id="CHEBI:15378"/>
        <dbReference type="ChEBI" id="CHEBI:30616"/>
        <dbReference type="ChEBI" id="CHEBI:57823"/>
        <dbReference type="ChEBI" id="CHEBI:57919"/>
        <dbReference type="ChEBI" id="CHEBI:456216"/>
        <dbReference type="EC" id="2.7.1.148"/>
    </reaction>
</comment>
<dbReference type="EC" id="2.7.1.148" evidence="7"/>
<comment type="caution">
    <text evidence="10">The sequence shown here is derived from an EMBL/GenBank/DDBJ whole genome shotgun (WGS) entry which is preliminary data.</text>
</comment>
<feature type="active site" evidence="7">
    <location>
        <position position="136"/>
    </location>
</feature>
<evidence type="ECO:0000259" key="9">
    <source>
        <dbReference type="Pfam" id="PF00288"/>
    </source>
</evidence>
<evidence type="ECO:0000313" key="11">
    <source>
        <dbReference type="Proteomes" id="UP000294593"/>
    </source>
</evidence>
<dbReference type="InterPro" id="IPR004424">
    <property type="entry name" value="IspE"/>
</dbReference>
<evidence type="ECO:0000256" key="3">
    <source>
        <dbReference type="ARBA" id="ARBA00022741"/>
    </source>
</evidence>
<evidence type="ECO:0000256" key="6">
    <source>
        <dbReference type="ARBA" id="ARBA00023229"/>
    </source>
</evidence>
<comment type="function">
    <text evidence="7">Catalyzes the phosphorylation of the position 2 hydroxy group of 4-diphosphocytidyl-2C-methyl-D-erythritol.</text>
</comment>
<dbReference type="PANTHER" id="PTHR43527:SF2">
    <property type="entry name" value="4-DIPHOSPHOCYTIDYL-2-C-METHYL-D-ERYTHRITOL KINASE, CHLOROPLASTIC"/>
    <property type="match status" value="1"/>
</dbReference>
<evidence type="ECO:0000256" key="7">
    <source>
        <dbReference type="HAMAP-Rule" id="MF_00061"/>
    </source>
</evidence>
<dbReference type="InterPro" id="IPR036554">
    <property type="entry name" value="GHMP_kinase_C_sf"/>
</dbReference>
<dbReference type="PIRSF" id="PIRSF010376">
    <property type="entry name" value="IspE"/>
    <property type="match status" value="1"/>
</dbReference>